<feature type="compositionally biased region" description="Polar residues" evidence="1">
    <location>
        <begin position="332"/>
        <end position="355"/>
    </location>
</feature>
<gene>
    <name evidence="2" type="ORF">PANT_15d00036</name>
</gene>
<dbReference type="EMBL" id="DF196781">
    <property type="protein sequence ID" value="GAC75353.1"/>
    <property type="molecule type" value="Genomic_DNA"/>
</dbReference>
<reference evidence="3" key="1">
    <citation type="journal article" date="2013" name="Genome Announc.">
        <title>Genome sequence of the basidiomycetous yeast Pseudozyma antarctica T-34, a producer of the glycolipid biosurfactants mannosylerythritol lipids.</title>
        <authorList>
            <person name="Morita T."/>
            <person name="Koike H."/>
            <person name="Koyama Y."/>
            <person name="Hagiwara H."/>
            <person name="Ito E."/>
            <person name="Fukuoka T."/>
            <person name="Imura T."/>
            <person name="Machida M."/>
            <person name="Kitamoto D."/>
        </authorList>
    </citation>
    <scope>NUCLEOTIDE SEQUENCE [LARGE SCALE GENOMIC DNA]</scope>
    <source>
        <strain evidence="3">T-34</strain>
    </source>
</reference>
<dbReference type="OrthoDB" id="5600002at2759"/>
<dbReference type="InterPro" id="IPR006594">
    <property type="entry name" value="LisH"/>
</dbReference>
<feature type="compositionally biased region" description="Polar residues" evidence="1">
    <location>
        <begin position="158"/>
        <end position="189"/>
    </location>
</feature>
<feature type="compositionally biased region" description="Polar residues" evidence="1">
    <location>
        <begin position="109"/>
        <end position="127"/>
    </location>
</feature>
<dbReference type="PROSITE" id="PS50896">
    <property type="entry name" value="LISH"/>
    <property type="match status" value="1"/>
</dbReference>
<evidence type="ECO:0000313" key="3">
    <source>
        <dbReference type="Proteomes" id="UP000011976"/>
    </source>
</evidence>
<dbReference type="Proteomes" id="UP000011976">
    <property type="component" value="Unassembled WGS sequence"/>
</dbReference>
<dbReference type="GO" id="GO:0003714">
    <property type="term" value="F:transcription corepressor activity"/>
    <property type="evidence" value="ECO:0007669"/>
    <property type="project" value="InterPro"/>
</dbReference>
<feature type="region of interest" description="Disordered" evidence="1">
    <location>
        <begin position="103"/>
        <end position="210"/>
    </location>
</feature>
<dbReference type="STRING" id="1151754.M9MEJ1"/>
<dbReference type="PANTHER" id="PTHR44376">
    <property type="entry name" value="TRANSCRIPTIONAL REGULATOR OF FILAMENTOUS GROWTH FLO8"/>
    <property type="match status" value="1"/>
</dbReference>
<protein>
    <submittedName>
        <fullName evidence="2">WD40 repeat-containing protein</fullName>
    </submittedName>
</protein>
<name>M9MEJ1_PSEA3</name>
<feature type="compositionally biased region" description="Low complexity" evidence="1">
    <location>
        <begin position="280"/>
        <end position="292"/>
    </location>
</feature>
<dbReference type="PANTHER" id="PTHR44376:SF5">
    <property type="entry name" value="TRANSCRIPTIONAL COREPRESSOR LEUNIG ISOFORM X1"/>
    <property type="match status" value="1"/>
</dbReference>
<sequence length="563" mass="58276">MAPSVSSASGPSWEGWEGDEMLHVYLCDYLRKRGYTQVALALSAEAGLSQQQAPPIDAPQSLLFEWWVILSQLLAEKMDPKPSAHMQSSSAALEAVQFGGASEAGDAASTGQMATASQLQSQPTTAPLSAIQHGGHSQGGRIASAHIWPQQPPRLQPSVLSKSAEPSTATASTPGQNCSQFTQSQQPGAVQQRRPGSALSPQDLEASNRIGLARPASRVLIQQCMDMMNFGAKPIEALSAAEAQALAKRVTRLQTAQNEAQKRLAMLHGLQPPKPLPSVLSPAPQPSQALPPTQGMSVLEPSQLPYPGARAGQKRKESPNQIGTIPLLRRLSQPNRSGSPNTSSVPTPSMRATPTSQPPSPIGPATDNTFSSGVPLHSVFRRPSSSIETPPSLLPPDSAGSRCVSPQVAMVRPSGMPFTSPGAASVMSLGAEWPSSASASQSPVYGLQPHAQAWSSFGSPDLLYPPANAQVSGMAFWQPGAGSGVQAAAGMDAAMPPTVSPTYAHGPGWTSNAFAVGDGDKGGPMDAYAGLGNQAAFVGNPAARWNQADAPAYALGLGNQGGG</sequence>
<evidence type="ECO:0000313" key="2">
    <source>
        <dbReference type="EMBL" id="GAC75353.1"/>
    </source>
</evidence>
<dbReference type="InterPro" id="IPR044716">
    <property type="entry name" value="LEUNIG-like"/>
</dbReference>
<organism evidence="2 3">
    <name type="scientific">Pseudozyma antarctica (strain T-34)</name>
    <name type="common">Yeast</name>
    <name type="synonym">Candida antarctica</name>
    <dbReference type="NCBI Taxonomy" id="1151754"/>
    <lineage>
        <taxon>Eukaryota</taxon>
        <taxon>Fungi</taxon>
        <taxon>Dikarya</taxon>
        <taxon>Basidiomycota</taxon>
        <taxon>Ustilaginomycotina</taxon>
        <taxon>Ustilaginomycetes</taxon>
        <taxon>Ustilaginales</taxon>
        <taxon>Ustilaginaceae</taxon>
        <taxon>Moesziomyces</taxon>
    </lineage>
</organism>
<dbReference type="AlphaFoldDB" id="M9MEJ1"/>
<proteinExistence type="predicted"/>
<accession>M9MEJ1</accession>
<feature type="region of interest" description="Disordered" evidence="1">
    <location>
        <begin position="269"/>
        <end position="401"/>
    </location>
</feature>
<evidence type="ECO:0000256" key="1">
    <source>
        <dbReference type="SAM" id="MobiDB-lite"/>
    </source>
</evidence>